<dbReference type="Pfam" id="PF20146">
    <property type="entry name" value="NRF"/>
    <property type="match status" value="1"/>
</dbReference>
<feature type="transmembrane region" description="Helical" evidence="1">
    <location>
        <begin position="385"/>
        <end position="409"/>
    </location>
</feature>
<keyword evidence="5" id="KW-1185">Reference proteome</keyword>
<feature type="transmembrane region" description="Helical" evidence="1">
    <location>
        <begin position="347"/>
        <end position="365"/>
    </location>
</feature>
<organism evidence="4 5">
    <name type="scientific">Oedothorax gibbosus</name>
    <dbReference type="NCBI Taxonomy" id="931172"/>
    <lineage>
        <taxon>Eukaryota</taxon>
        <taxon>Metazoa</taxon>
        <taxon>Ecdysozoa</taxon>
        <taxon>Arthropoda</taxon>
        <taxon>Chelicerata</taxon>
        <taxon>Arachnida</taxon>
        <taxon>Araneae</taxon>
        <taxon>Araneomorphae</taxon>
        <taxon>Entelegynae</taxon>
        <taxon>Araneoidea</taxon>
        <taxon>Linyphiidae</taxon>
        <taxon>Erigoninae</taxon>
        <taxon>Oedothorax</taxon>
    </lineage>
</organism>
<keyword evidence="1" id="KW-0472">Membrane</keyword>
<dbReference type="InterPro" id="IPR006621">
    <property type="entry name" value="Nose-resist-to-fluoxetine_N"/>
</dbReference>
<sequence>MIQFFRFVVAVFLFYNVSAALTEPRFGRYTQQNYNFVELVQNAALQIKANKVLKESLNSPINMNSFPDDLKSSPSQMFDELLPDLLRNKTSEKCVKDLLYTFQNIASPWAAKMIDSYGKPESGILLGNFKWLGEFNECLSVYAPAKGNTSTGNFHGQYCSLTVTMDLKNMSLPLSLGTCLPDSCNLPVSINPQWEQMTWQSEVSPLVEERRSNISEIKLACQLTSRKLTTEAIAVICLISFFILLAVIGSSITAFEYFFKPSLKLLEFGPGYGVSSVNDDGEAQSLGDDGSEDDDILLLGGEREYGILATYFNNCKPFFNCFCIFTNGAKLLDTSISEKQLPCLHGIRFLSLCWVMVCHTYGFSFSGIRNLADVPNLIDNRAFMIILNGFFSVDSFFLLSGFLVAYIFFEQSSKSNGNIPWIYFYVHRFVRLTPVYMIVIAIYTTLYSYFASGPFWVNYDTEPVCHKNWWWNLLYINNFQQATEQCMAWSWYLANDMQFFVVSPIILITLKRWPKIGFSVWAAFLSATILSNIIVTYKFNLMSGITNIASIDNMQDFLVRFMDFFNYLYVRPYTRMGPYLIGILLAYILHKRVKHPVPAGFCHTSNFKLQAYERIRTFIRSSGINTKFGRQLGELATK</sequence>
<dbReference type="GO" id="GO:0016747">
    <property type="term" value="F:acyltransferase activity, transferring groups other than amino-acyl groups"/>
    <property type="evidence" value="ECO:0007669"/>
    <property type="project" value="InterPro"/>
</dbReference>
<dbReference type="Pfam" id="PF01757">
    <property type="entry name" value="Acyl_transf_3"/>
    <property type="match status" value="1"/>
</dbReference>
<feature type="domain" description="Nose resistant-to-fluoxetine protein N-terminal" evidence="3">
    <location>
        <begin position="91"/>
        <end position="215"/>
    </location>
</feature>
<feature type="chain" id="PRO_5043327920" description="Nose resistant-to-fluoxetine protein N-terminal domain-containing protein" evidence="2">
    <location>
        <begin position="20"/>
        <end position="638"/>
    </location>
</feature>
<dbReference type="InterPro" id="IPR052728">
    <property type="entry name" value="O2_lipid_transport_reg"/>
</dbReference>
<feature type="transmembrane region" description="Helical" evidence="1">
    <location>
        <begin position="489"/>
        <end position="510"/>
    </location>
</feature>
<comment type="caution">
    <text evidence="4">The sequence shown here is derived from an EMBL/GenBank/DDBJ whole genome shotgun (WGS) entry which is preliminary data.</text>
</comment>
<proteinExistence type="predicted"/>
<accession>A0AAV6VRP6</accession>
<dbReference type="EMBL" id="JAFNEN010000036">
    <property type="protein sequence ID" value="KAG8198743.1"/>
    <property type="molecule type" value="Genomic_DNA"/>
</dbReference>
<keyword evidence="1" id="KW-0812">Transmembrane</keyword>
<dbReference type="PANTHER" id="PTHR11161:SF0">
    <property type="entry name" value="O-ACYLTRANSFERASE LIKE PROTEIN"/>
    <property type="match status" value="1"/>
</dbReference>
<dbReference type="PANTHER" id="PTHR11161">
    <property type="entry name" value="O-ACYLTRANSFERASE"/>
    <property type="match status" value="1"/>
</dbReference>
<evidence type="ECO:0000256" key="1">
    <source>
        <dbReference type="SAM" id="Phobius"/>
    </source>
</evidence>
<dbReference type="Proteomes" id="UP000827092">
    <property type="component" value="Unassembled WGS sequence"/>
</dbReference>
<evidence type="ECO:0000259" key="3">
    <source>
        <dbReference type="SMART" id="SM00703"/>
    </source>
</evidence>
<feature type="transmembrane region" description="Helical" evidence="1">
    <location>
        <begin position="572"/>
        <end position="589"/>
    </location>
</feature>
<feature type="signal peptide" evidence="2">
    <location>
        <begin position="1"/>
        <end position="19"/>
    </location>
</feature>
<keyword evidence="2" id="KW-0732">Signal</keyword>
<feature type="transmembrane region" description="Helical" evidence="1">
    <location>
        <begin position="232"/>
        <end position="259"/>
    </location>
</feature>
<dbReference type="SMART" id="SM00703">
    <property type="entry name" value="NRF"/>
    <property type="match status" value="1"/>
</dbReference>
<reference evidence="4 5" key="1">
    <citation type="journal article" date="2022" name="Nat. Ecol. Evol.">
        <title>A masculinizing supergene underlies an exaggerated male reproductive morph in a spider.</title>
        <authorList>
            <person name="Hendrickx F."/>
            <person name="De Corte Z."/>
            <person name="Sonet G."/>
            <person name="Van Belleghem S.M."/>
            <person name="Kostlbacher S."/>
            <person name="Vangestel C."/>
        </authorList>
    </citation>
    <scope>NUCLEOTIDE SEQUENCE [LARGE SCALE GENOMIC DNA]</scope>
    <source>
        <strain evidence="4">W744_W776</strain>
    </source>
</reference>
<feature type="transmembrane region" description="Helical" evidence="1">
    <location>
        <begin position="429"/>
        <end position="450"/>
    </location>
</feature>
<feature type="transmembrane region" description="Helical" evidence="1">
    <location>
        <begin position="517"/>
        <end position="537"/>
    </location>
</feature>
<evidence type="ECO:0000256" key="2">
    <source>
        <dbReference type="SAM" id="SignalP"/>
    </source>
</evidence>
<evidence type="ECO:0000313" key="4">
    <source>
        <dbReference type="EMBL" id="KAG8198743.1"/>
    </source>
</evidence>
<gene>
    <name evidence="4" type="ORF">JTE90_023508</name>
</gene>
<dbReference type="AlphaFoldDB" id="A0AAV6VRP6"/>
<evidence type="ECO:0000313" key="5">
    <source>
        <dbReference type="Proteomes" id="UP000827092"/>
    </source>
</evidence>
<name>A0AAV6VRP6_9ARAC</name>
<keyword evidence="1" id="KW-1133">Transmembrane helix</keyword>
<protein>
    <recommendedName>
        <fullName evidence="3">Nose resistant-to-fluoxetine protein N-terminal domain-containing protein</fullName>
    </recommendedName>
</protein>
<dbReference type="InterPro" id="IPR002656">
    <property type="entry name" value="Acyl_transf_3_dom"/>
</dbReference>